<dbReference type="Pfam" id="PF01297">
    <property type="entry name" value="ZnuA"/>
    <property type="match status" value="1"/>
</dbReference>
<feature type="region of interest" description="Disordered" evidence="8">
    <location>
        <begin position="118"/>
        <end position="148"/>
    </location>
</feature>
<evidence type="ECO:0000256" key="8">
    <source>
        <dbReference type="SAM" id="MobiDB-lite"/>
    </source>
</evidence>
<keyword evidence="4" id="KW-0864">Zinc transport</keyword>
<dbReference type="NCBIfam" id="NF033605">
    <property type="entry name" value="Zn_bnd_ABC_AdcA"/>
    <property type="match status" value="1"/>
</dbReference>
<gene>
    <name evidence="11" type="primary">adcA</name>
    <name evidence="10" type="ORF">BTJ66_07455</name>
    <name evidence="11" type="ORF">MNY58_02620</name>
</gene>
<evidence type="ECO:0000313" key="11">
    <source>
        <dbReference type="EMBL" id="UQW82020.1"/>
    </source>
</evidence>
<dbReference type="GO" id="GO:0006829">
    <property type="term" value="P:zinc ion transport"/>
    <property type="evidence" value="ECO:0007669"/>
    <property type="project" value="UniProtKB-KW"/>
</dbReference>
<evidence type="ECO:0000256" key="5">
    <source>
        <dbReference type="ARBA" id="ARBA00023065"/>
    </source>
</evidence>
<dbReference type="EMBL" id="MRZN01000010">
    <property type="protein sequence ID" value="PHK49589.1"/>
    <property type="molecule type" value="Genomic_DNA"/>
</dbReference>
<dbReference type="SUPFAM" id="SSF50814">
    <property type="entry name" value="Lipocalins"/>
    <property type="match status" value="1"/>
</dbReference>
<evidence type="ECO:0000256" key="3">
    <source>
        <dbReference type="ARBA" id="ARBA00022833"/>
    </source>
</evidence>
<evidence type="ECO:0000256" key="7">
    <source>
        <dbReference type="SAM" id="Coils"/>
    </source>
</evidence>
<dbReference type="GO" id="GO:0008270">
    <property type="term" value="F:zinc ion binding"/>
    <property type="evidence" value="ECO:0007669"/>
    <property type="project" value="InterPro"/>
</dbReference>
<evidence type="ECO:0000256" key="6">
    <source>
        <dbReference type="RuleBase" id="RU003512"/>
    </source>
</evidence>
<dbReference type="EMBL" id="CP093217">
    <property type="protein sequence ID" value="UQW82020.1"/>
    <property type="molecule type" value="Genomic_DNA"/>
</dbReference>
<accession>A0A2C6WMJ8</accession>
<dbReference type="PANTHER" id="PTHR42953:SF8">
    <property type="entry name" value="ZINT DOMAIN-CONTAINING PROTEIN"/>
    <property type="match status" value="1"/>
</dbReference>
<dbReference type="GO" id="GO:0007155">
    <property type="term" value="P:cell adhesion"/>
    <property type="evidence" value="ECO:0007669"/>
    <property type="project" value="InterPro"/>
</dbReference>
<feature type="coiled-coil region" evidence="7">
    <location>
        <begin position="177"/>
        <end position="204"/>
    </location>
</feature>
<evidence type="ECO:0000256" key="4">
    <source>
        <dbReference type="ARBA" id="ARBA00022906"/>
    </source>
</evidence>
<reference evidence="10" key="1">
    <citation type="journal article" date="2017" name="Appl. Environ. Microbiol.">
        <title>Staphylococcus edaphicus sp. nov., isolated in Antarctica, harbours mecC gene and genomic islands with suspected role in adaptation to extreme environment.</title>
        <authorList>
            <person name="Pantucek R."/>
            <person name="Sedlacek I."/>
            <person name="Indrakova A."/>
            <person name="Vrbovska V."/>
            <person name="Maslanova I."/>
            <person name="Kovarovic V."/>
            <person name="Svec P."/>
            <person name="Kralova S."/>
            <person name="Kristofova L."/>
            <person name="Keklakova J."/>
            <person name="Petras P."/>
            <person name="Doskar J."/>
        </authorList>
    </citation>
    <scope>NUCLEOTIDE SEQUENCE</scope>
    <source>
        <strain evidence="10">CCM 8730</strain>
    </source>
</reference>
<dbReference type="Gene3D" id="2.40.128.20">
    <property type="match status" value="1"/>
</dbReference>
<feature type="domain" description="ZinT" evidence="9">
    <location>
        <begin position="333"/>
        <end position="511"/>
    </location>
</feature>
<dbReference type="InterPro" id="IPR006128">
    <property type="entry name" value="Lipoprotein_PsaA-like"/>
</dbReference>
<keyword evidence="1 6" id="KW-0813">Transport</keyword>
<reference evidence="12" key="2">
    <citation type="submission" date="2017-10" db="EMBL/GenBank/DDBJ databases">
        <title>Staphylococcus edaphicus sp. nov., isolated in Antarctica, harbouring mecC gene and genomic islands essential in adaptation to extreme environment.</title>
        <authorList>
            <person name="Pantucek R."/>
            <person name="Sedlacek I."/>
            <person name="Indrakova A."/>
            <person name="Vrbovska V."/>
            <person name="Maslanova I."/>
            <person name="Kovarovic V."/>
            <person name="Svec P."/>
            <person name="Kralova S."/>
            <person name="Kristofova L."/>
            <person name="Keklakova J."/>
            <person name="Petras P."/>
            <person name="Doskar J."/>
        </authorList>
    </citation>
    <scope>NUCLEOTIDE SEQUENCE [LARGE SCALE GENOMIC DNA]</scope>
    <source>
        <strain evidence="12">CCM 5085</strain>
    </source>
</reference>
<keyword evidence="13" id="KW-1185">Reference proteome</keyword>
<organism evidence="10 12">
    <name type="scientific">Staphylococcus edaphicus</name>
    <dbReference type="NCBI Taxonomy" id="1955013"/>
    <lineage>
        <taxon>Bacteria</taxon>
        <taxon>Bacillati</taxon>
        <taxon>Bacillota</taxon>
        <taxon>Bacilli</taxon>
        <taxon>Bacillales</taxon>
        <taxon>Staphylococcaceae</taxon>
        <taxon>Staphylococcus</taxon>
    </lineage>
</organism>
<dbReference type="InterPro" id="IPR006129">
    <property type="entry name" value="AdhesinB"/>
</dbReference>
<protein>
    <submittedName>
        <fullName evidence="11">Zinc ABC transporter substrate-binding lipoprotein AdcA</fullName>
    </submittedName>
    <submittedName>
        <fullName evidence="10">Zinc ABC transporter substrate-binding protein</fullName>
    </submittedName>
</protein>
<comment type="similarity">
    <text evidence="6">Belongs to the bacterial solute-binding protein 9 family.</text>
</comment>
<reference evidence="11" key="4">
    <citation type="submission" date="2022-03" db="EMBL/GenBank/DDBJ databases">
        <title>Complete Genome Sequence of Staphylococcus edaphicus strain CCM 8731.</title>
        <authorList>
            <person name="Rimmer C.O."/>
            <person name="Thomas J.C."/>
        </authorList>
    </citation>
    <scope>NUCLEOTIDE SEQUENCE</scope>
    <source>
        <strain evidence="11">CCM 8731</strain>
    </source>
</reference>
<dbReference type="Proteomes" id="UP001056588">
    <property type="component" value="Chromosome"/>
</dbReference>
<keyword evidence="3" id="KW-0862">Zinc</keyword>
<reference evidence="10" key="3">
    <citation type="submission" date="2017-10" db="EMBL/GenBank/DDBJ databases">
        <authorList>
            <person name="Vrbovska V."/>
            <person name="Kovarovic V."/>
            <person name="Indrakova A."/>
        </authorList>
    </citation>
    <scope>NUCLEOTIDE SEQUENCE</scope>
    <source>
        <strain evidence="10">CCM 8730</strain>
    </source>
</reference>
<dbReference type="InterPro" id="IPR050492">
    <property type="entry name" value="Bact_metal-bind_prot9"/>
</dbReference>
<keyword evidence="11" id="KW-0449">Lipoprotein</keyword>
<dbReference type="Proteomes" id="UP000223828">
    <property type="component" value="Unassembled WGS sequence"/>
</dbReference>
<dbReference type="PROSITE" id="PS51257">
    <property type="entry name" value="PROKAR_LIPOPROTEIN"/>
    <property type="match status" value="1"/>
</dbReference>
<dbReference type="Gene3D" id="3.40.50.1980">
    <property type="entry name" value="Nitrogenase molybdenum iron protein domain"/>
    <property type="match status" value="2"/>
</dbReference>
<dbReference type="PRINTS" id="PR00691">
    <property type="entry name" value="ADHESINB"/>
</dbReference>
<sequence>MKQYAYISIIVLALITILTACGKGDSDNTESNKKIKINTTVYPLKSFAEQIGGKHVDVHSIYPAGADLHSYEPTQKDIINASKGDLFVYTGDHLDPIAKKVAATIKKDDNKLSLEEKIDKSQLLTDQHSHEGEGENHSHEAHHHNGYDPHVWMDPKFNQSFAKAIKDELIKKDPKHKKTYEANYKKLNKDLKDIDHEMKRVTKDKHKNTIFISHESIGYLAERYGFVQKGVQNMNAEDPSQQALSKIVKEIKESGAKYILYEDNVSNKVTDTIRQETDAKPLKFYNMETLNQTQQKDHKLNYQALMNKNISNIDKALSDHIQIQDDKNQSKHDKAISDGYFKDSQVKDRALSDYKGHWQSVYPYLKDGTLDEVMKHKAENDKSMTAKAYKTYYNKGYKTDISNISITEDAITFEKNGEKETGKYIYDGKDILKYDKGNRGVRYTFKLANDNSKLPKYVQFSDHNIAPKKTEHFHIFMGNDKDKVLKELDNWPTYYPESLKPEDIKEEMLAH</sequence>
<dbReference type="OrthoDB" id="9810636at2"/>
<feature type="compositionally biased region" description="Basic and acidic residues" evidence="8">
    <location>
        <begin position="127"/>
        <end position="148"/>
    </location>
</feature>
<evidence type="ECO:0000313" key="13">
    <source>
        <dbReference type="Proteomes" id="UP001056588"/>
    </source>
</evidence>
<keyword evidence="2" id="KW-0732">Signal</keyword>
<dbReference type="SUPFAM" id="SSF53807">
    <property type="entry name" value="Helical backbone' metal receptor"/>
    <property type="match status" value="1"/>
</dbReference>
<dbReference type="InterPro" id="IPR006127">
    <property type="entry name" value="ZnuA-like"/>
</dbReference>
<dbReference type="Pfam" id="PF09223">
    <property type="entry name" value="ZinT"/>
    <property type="match status" value="1"/>
</dbReference>
<dbReference type="AlphaFoldDB" id="A0A2C6WMJ8"/>
<evidence type="ECO:0000259" key="9">
    <source>
        <dbReference type="Pfam" id="PF09223"/>
    </source>
</evidence>
<name>A0A2C6WMJ8_9STAP</name>
<dbReference type="PANTHER" id="PTHR42953">
    <property type="entry name" value="HIGH-AFFINITY ZINC UPTAKE SYSTEM PROTEIN ZNUA-RELATED"/>
    <property type="match status" value="1"/>
</dbReference>
<proteinExistence type="inferred from homology"/>
<dbReference type="RefSeq" id="WP_099090341.1">
    <property type="nucleotide sequence ID" value="NZ_CP093217.1"/>
</dbReference>
<keyword evidence="7" id="KW-0175">Coiled coil</keyword>
<evidence type="ECO:0000256" key="2">
    <source>
        <dbReference type="ARBA" id="ARBA00022729"/>
    </source>
</evidence>
<dbReference type="PRINTS" id="PR00690">
    <property type="entry name" value="ADHESNFAMILY"/>
</dbReference>
<dbReference type="InterPro" id="IPR012674">
    <property type="entry name" value="Calycin"/>
</dbReference>
<evidence type="ECO:0000313" key="10">
    <source>
        <dbReference type="EMBL" id="PHK49589.1"/>
    </source>
</evidence>
<keyword evidence="5" id="KW-0406">Ion transport</keyword>
<dbReference type="InterPro" id="IPR015304">
    <property type="entry name" value="ZinT_dom"/>
</dbReference>
<evidence type="ECO:0000313" key="12">
    <source>
        <dbReference type="Proteomes" id="UP000223828"/>
    </source>
</evidence>
<evidence type="ECO:0000256" key="1">
    <source>
        <dbReference type="ARBA" id="ARBA00022448"/>
    </source>
</evidence>